<gene>
    <name evidence="2" type="ORF">ASPCAL09036</name>
</gene>
<protein>
    <submittedName>
        <fullName evidence="2">Uncharacterized protein</fullName>
    </submittedName>
</protein>
<dbReference type="AlphaFoldDB" id="A0A0U5GVG1"/>
<evidence type="ECO:0000313" key="3">
    <source>
        <dbReference type="Proteomes" id="UP000054771"/>
    </source>
</evidence>
<evidence type="ECO:0000256" key="1">
    <source>
        <dbReference type="SAM" id="MobiDB-lite"/>
    </source>
</evidence>
<evidence type="ECO:0000313" key="2">
    <source>
        <dbReference type="EMBL" id="CEN62401.1"/>
    </source>
</evidence>
<organism evidence="2 3">
    <name type="scientific">Aspergillus calidoustus</name>
    <dbReference type="NCBI Taxonomy" id="454130"/>
    <lineage>
        <taxon>Eukaryota</taxon>
        <taxon>Fungi</taxon>
        <taxon>Dikarya</taxon>
        <taxon>Ascomycota</taxon>
        <taxon>Pezizomycotina</taxon>
        <taxon>Eurotiomycetes</taxon>
        <taxon>Eurotiomycetidae</taxon>
        <taxon>Eurotiales</taxon>
        <taxon>Aspergillaceae</taxon>
        <taxon>Aspergillus</taxon>
        <taxon>Aspergillus subgen. Nidulantes</taxon>
    </lineage>
</organism>
<proteinExistence type="predicted"/>
<dbReference type="Proteomes" id="UP000054771">
    <property type="component" value="Unassembled WGS sequence"/>
</dbReference>
<accession>A0A0U5GVG1</accession>
<dbReference type="EMBL" id="CDMC01000007">
    <property type="protein sequence ID" value="CEN62401.1"/>
    <property type="molecule type" value="Genomic_DNA"/>
</dbReference>
<name>A0A0U5GVG1_ASPCI</name>
<feature type="region of interest" description="Disordered" evidence="1">
    <location>
        <begin position="39"/>
        <end position="68"/>
    </location>
</feature>
<sequence>MLQREEAPSRNPARPSRVNHQGIQTQTILAYTQISNSHSYNARDGGSLITHWDPGNAPPRDHPLMEKW</sequence>
<feature type="region of interest" description="Disordered" evidence="1">
    <location>
        <begin position="1"/>
        <end position="24"/>
    </location>
</feature>
<reference evidence="3" key="1">
    <citation type="journal article" date="2016" name="Genome Announc.">
        <title>Draft genome sequences of fungus Aspergillus calidoustus.</title>
        <authorList>
            <person name="Horn F."/>
            <person name="Linde J."/>
            <person name="Mattern D.J."/>
            <person name="Walther G."/>
            <person name="Guthke R."/>
            <person name="Scherlach K."/>
            <person name="Martin K."/>
            <person name="Brakhage A.A."/>
            <person name="Petzke L."/>
            <person name="Valiante V."/>
        </authorList>
    </citation>
    <scope>NUCLEOTIDE SEQUENCE [LARGE SCALE GENOMIC DNA]</scope>
    <source>
        <strain evidence="3">SF006504</strain>
    </source>
</reference>
<feature type="compositionally biased region" description="Basic and acidic residues" evidence="1">
    <location>
        <begin position="59"/>
        <end position="68"/>
    </location>
</feature>
<keyword evidence="3" id="KW-1185">Reference proteome</keyword>